<evidence type="ECO:0008006" key="15">
    <source>
        <dbReference type="Google" id="ProtNLM"/>
    </source>
</evidence>
<dbReference type="Pfam" id="PF16417">
    <property type="entry name" value="CNOT1_TTP_bind"/>
    <property type="match status" value="1"/>
</dbReference>
<dbReference type="PANTHER" id="PTHR13162:SF11">
    <property type="entry name" value="CCR4-NOT COMPLEX COMPONENT NOT1 C-TERMINAL DOMAIN-CONTAINING PROTEIN"/>
    <property type="match status" value="1"/>
</dbReference>
<evidence type="ECO:0000256" key="1">
    <source>
        <dbReference type="ARBA" id="ARBA00004123"/>
    </source>
</evidence>
<dbReference type="FunFam" id="1.25.40.800:FF:000001">
    <property type="entry name" value="CCR4-NOT transcription complex subunit 1"/>
    <property type="match status" value="1"/>
</dbReference>
<keyword evidence="5" id="KW-0539">Nucleus</keyword>
<organism evidence="13 14">
    <name type="scientific">Miscanthus lutarioriparius</name>
    <dbReference type="NCBI Taxonomy" id="422564"/>
    <lineage>
        <taxon>Eukaryota</taxon>
        <taxon>Viridiplantae</taxon>
        <taxon>Streptophyta</taxon>
        <taxon>Embryophyta</taxon>
        <taxon>Tracheophyta</taxon>
        <taxon>Spermatophyta</taxon>
        <taxon>Magnoliopsida</taxon>
        <taxon>Liliopsida</taxon>
        <taxon>Poales</taxon>
        <taxon>Poaceae</taxon>
        <taxon>PACMAD clade</taxon>
        <taxon>Panicoideae</taxon>
        <taxon>Andropogonodae</taxon>
        <taxon>Andropogoneae</taxon>
        <taxon>Saccharinae</taxon>
        <taxon>Miscanthus</taxon>
    </lineage>
</organism>
<evidence type="ECO:0000256" key="6">
    <source>
        <dbReference type="SAM" id="MobiDB-lite"/>
    </source>
</evidence>
<dbReference type="PANTHER" id="PTHR13162">
    <property type="entry name" value="CCR4-NOT TRANSCRIPTION COMPLEX"/>
    <property type="match status" value="1"/>
</dbReference>
<evidence type="ECO:0000259" key="9">
    <source>
        <dbReference type="Pfam" id="PF16415"/>
    </source>
</evidence>
<dbReference type="Gene3D" id="1.25.40.840">
    <property type="entry name" value="CCR4-NOT transcription complex subunit 1 TTP binding domain"/>
    <property type="match status" value="1"/>
</dbReference>
<name>A0A811MSE5_9POAL</name>
<evidence type="ECO:0000256" key="3">
    <source>
        <dbReference type="ARBA" id="ARBA00023015"/>
    </source>
</evidence>
<dbReference type="InterPro" id="IPR038535">
    <property type="entry name" value="CNOT1_TTP_bind_sf"/>
</dbReference>
<dbReference type="Gene3D" id="1.25.40.790">
    <property type="match status" value="1"/>
</dbReference>
<dbReference type="GO" id="GO:0000289">
    <property type="term" value="P:nuclear-transcribed mRNA poly(A) tail shortening"/>
    <property type="evidence" value="ECO:0007669"/>
    <property type="project" value="UniProtKB-ARBA"/>
</dbReference>
<proteinExistence type="predicted"/>
<evidence type="ECO:0000259" key="12">
    <source>
        <dbReference type="Pfam" id="PF25097"/>
    </source>
</evidence>
<feature type="domain" description="CCR4-NOT transcription complex subunit 1 CAF1-binding" evidence="9">
    <location>
        <begin position="977"/>
        <end position="1195"/>
    </location>
</feature>
<keyword evidence="3" id="KW-0805">Transcription regulation</keyword>
<dbReference type="Proteomes" id="UP000604825">
    <property type="component" value="Unassembled WGS sequence"/>
</dbReference>
<dbReference type="CDD" id="cd20710">
    <property type="entry name" value="NOT1_connector"/>
    <property type="match status" value="1"/>
</dbReference>
<keyword evidence="2" id="KW-0678">Repressor</keyword>
<evidence type="ECO:0000313" key="13">
    <source>
        <dbReference type="EMBL" id="CAD6212032.1"/>
    </source>
</evidence>
<comment type="subcellular location">
    <subcellularLocation>
        <location evidence="1">Nucleus</location>
    </subcellularLocation>
</comment>
<feature type="region of interest" description="Disordered" evidence="6">
    <location>
        <begin position="873"/>
        <end position="905"/>
    </location>
</feature>
<feature type="domain" description="CCR4-Not complex component Not1 C-terminal" evidence="7">
    <location>
        <begin position="2036"/>
        <end position="2405"/>
    </location>
</feature>
<evidence type="ECO:0000259" key="8">
    <source>
        <dbReference type="Pfam" id="PF12842"/>
    </source>
</evidence>
<dbReference type="FunFam" id="1.25.40.790:FF:000002">
    <property type="entry name" value="Transcription regulator"/>
    <property type="match status" value="1"/>
</dbReference>
<dbReference type="GO" id="GO:0017148">
    <property type="term" value="P:negative regulation of translation"/>
    <property type="evidence" value="ECO:0007669"/>
    <property type="project" value="InterPro"/>
</dbReference>
<dbReference type="InterPro" id="IPR024557">
    <property type="entry name" value="CNOT1_dom_4"/>
</dbReference>
<evidence type="ECO:0000259" key="7">
    <source>
        <dbReference type="Pfam" id="PF04054"/>
    </source>
</evidence>
<feature type="domain" description="CCR4-NOT transcription complex subunit 1" evidence="8">
    <location>
        <begin position="1327"/>
        <end position="1465"/>
    </location>
</feature>
<evidence type="ECO:0000313" key="14">
    <source>
        <dbReference type="Proteomes" id="UP000604825"/>
    </source>
</evidence>
<dbReference type="Pfam" id="PF25097">
    <property type="entry name" value="ARM_Cnot1"/>
    <property type="match status" value="1"/>
</dbReference>
<evidence type="ECO:0000256" key="4">
    <source>
        <dbReference type="ARBA" id="ARBA00023163"/>
    </source>
</evidence>
<protein>
    <recommendedName>
        <fullName evidence="15">Transcription regulator</fullName>
    </recommendedName>
</protein>
<accession>A0A811MSE5</accession>
<dbReference type="FunFam" id="1.25.40.180:FF:000012">
    <property type="entry name" value="Ccr4-Not transcription complex subunit"/>
    <property type="match status" value="1"/>
</dbReference>
<dbReference type="Pfam" id="PF04054">
    <property type="entry name" value="Not1"/>
    <property type="match status" value="1"/>
</dbReference>
<keyword evidence="4" id="KW-0804">Transcription</keyword>
<dbReference type="InterPro" id="IPR032191">
    <property type="entry name" value="CNOT1_CAF1_bind"/>
</dbReference>
<dbReference type="InterPro" id="IPR055454">
    <property type="entry name" value="CNOT1-like_NOT1_connector"/>
</dbReference>
<feature type="compositionally biased region" description="Polar residues" evidence="6">
    <location>
        <begin position="881"/>
        <end position="890"/>
    </location>
</feature>
<feature type="domain" description="CCR4-NOT transcription complex subunit 1 HEAT repeat" evidence="11">
    <location>
        <begin position="472"/>
        <end position="618"/>
    </location>
</feature>
<dbReference type="Gene3D" id="1.25.40.180">
    <property type="match status" value="1"/>
</dbReference>
<dbReference type="GO" id="GO:0005634">
    <property type="term" value="C:nucleus"/>
    <property type="evidence" value="ECO:0007669"/>
    <property type="project" value="UniProtKB-SubCell"/>
</dbReference>
<dbReference type="Pfam" id="PF16418">
    <property type="entry name" value="CNOT1_HEAT"/>
    <property type="match status" value="1"/>
</dbReference>
<keyword evidence="14" id="KW-1185">Reference proteome</keyword>
<dbReference type="InterPro" id="IPR032193">
    <property type="entry name" value="CNOT1_TTP_bind"/>
</dbReference>
<dbReference type="Pfam" id="PF12842">
    <property type="entry name" value="DUF3819"/>
    <property type="match status" value="1"/>
</dbReference>
<reference evidence="13" key="1">
    <citation type="submission" date="2020-10" db="EMBL/GenBank/DDBJ databases">
        <authorList>
            <person name="Han B."/>
            <person name="Lu T."/>
            <person name="Zhao Q."/>
            <person name="Huang X."/>
            <person name="Zhao Y."/>
        </authorList>
    </citation>
    <scope>NUCLEOTIDE SEQUENCE</scope>
</reference>
<dbReference type="Gene3D" id="1.25.40.800">
    <property type="match status" value="1"/>
</dbReference>
<evidence type="ECO:0000259" key="10">
    <source>
        <dbReference type="Pfam" id="PF16417"/>
    </source>
</evidence>
<feature type="domain" description="CCR4-NOT transcription complex subunit 1-like NOT1 connector" evidence="12">
    <location>
        <begin position="1664"/>
        <end position="1839"/>
    </location>
</feature>
<feature type="domain" description="CCR4-NOT transcription complex subunit 1 TTP binding" evidence="10">
    <location>
        <begin position="653"/>
        <end position="812"/>
    </location>
</feature>
<dbReference type="GO" id="GO:0030015">
    <property type="term" value="C:CCR4-NOT core complex"/>
    <property type="evidence" value="ECO:0007669"/>
    <property type="project" value="InterPro"/>
</dbReference>
<evidence type="ECO:0000256" key="5">
    <source>
        <dbReference type="ARBA" id="ARBA00023242"/>
    </source>
</evidence>
<gene>
    <name evidence="13" type="ORF">NCGR_LOCUS7840</name>
</gene>
<dbReference type="OrthoDB" id="1933107at2759"/>
<comment type="caution">
    <text evidence="13">The sequence shown here is derived from an EMBL/GenBank/DDBJ whole genome shotgun (WGS) entry which is preliminary data.</text>
</comment>
<dbReference type="Pfam" id="PF16415">
    <property type="entry name" value="CNOT1_CAF1_bind"/>
    <property type="match status" value="1"/>
</dbReference>
<sequence length="2424" mass="268849">MIPFNPAVAAEVRALIQGAEDSTFDPIYRELSQLVDCSPDGCVLLLQVCVDEMLLNIGGAKNHQLKHDLVAAIFRYCVDKPYFSTSFCEALRAIPVSDGFLETLSDELELSAAERVGVGLALSDSGNSDLNLEGRKFTIAQIEELCSNHAHSVSNERIQEIVVFLLQTEGLSNHMDSFTKIVSLLNVEEGPFYFPVPLQQANSDQANSLRYTEMCIGSSDDDFDSLLSEIGKQISLPDIISELGYGCTSDTTHCKEILSLLEPLDDIGISKLLGVVVCTRIGVGEAQNTYSVFLSAFGNNQTIDSSQLTAWNIDVLVDSINEIAPGTNWTHVIENLDHEGFTIPDEAAFRLLMSIYSRACKDPFPLHAICGSLWNNTEGQLSFLKHAVALPNDTFTFAHCTRKMAFPDLGNRNQGNQAWYCLDLLEVLCQLAELGYAKPVRAMLDYPLINCPEVLLLGVSHINTAYNLIQHEVLSCVFPAVVKNTMHSSLMNYLWHINPYLTLRGFVDAHSDISCLLRTVEICEDLKILATVLDSTPFAFSIRLATAAFRKDHSHLEKWLTEKLSAQRVTFLEECVQFLKEIMISTNYNAVEGAIQHLQATLSNICWDSCPVFIKVLRSHSGQLLSNQLVDELRRVESVYESSNRGDVGRDMPSSDGGSEDIEAQANIYFQQMFAGQISIDAMIQMLARFKESKDKRELSIFNCMISNLFEEYKFFPEYPDAQLKLAAVLFGSVIKHQLVAHLALGIALRGVLDALRKSIDSKMFMFGTTALEQFMDRVIEWPQYCNHILQISHLRGTHAELVSGIEQALAKISLSQNEPNLSPMLPVDQRVSGSQSIENIESSEASWQFINSTPTQLDRTISSFSLQQRNQGFLGERSKGSTNTSQTKTIMAIGQPPLTSTSDLGVNSKATISLSSQASPHHSSSVSALSQSSGFVRSRSSAPSGILRQPSYTTGFGSALNIETLVAAAERRDTPIEAPPPEVQDKIFFMINNISISNMEAKAKEFNGVLQEHYYPWFAQYMVMKRASIEPNFHDLYLKFFDKVNSKSLNREIMKATYENCKVLLRSDLIKSSSEERSLLKNLGSWLGKCTIGRNQTLRAKEIDPKILIVQAYERGLMIAVIPFTSKILESCQSSIAYRPPNPWTMGILSLLVEIYNLPNLKMNLKFDIEVLFKNLSVDMNDVKPSSLLKDRIRQVVGNPDFSNKDVIASQTPAAAEVSSGIVPSLNHVELQPEINITSRATSLPNMLSQYAAPIRLPPNSMVEDDKVALIMPEQVSSHSLTQVAPPQTPSPSPFSLSQLMAAIPRADIYFRINEKLNSLGPKLQYSKIMDVALDKAIKEIIGPVIQRSVTIASRTTKELILKDYAMESDDGTISRSAHLMVGILAGSLAHVTSKEPLRVALLSNLRSLVQNLISNSETTEQISHILVNDNLDLGCALTETVATRKAVEMIDGDIKQPFAQLRRQKELQGSAYYDVSPYTQGLTRVPDVLRPKPSGNLSAVQRRVYEDFITVWHSQSSQNAGATTSATTVAIAPTESSTASVHGPILAPSASSSFSTLQFAAFTSANHSTELIPDKIDPGATQLLSTTDSSGQACGITNVASIFPPMASGDLLVGELATATKDVGSAIPPSPTVAINRLGSAFPELLNTGDALDRYQHVWQKLETLIANNGKDVEIQSVIAEVPDILCRCVSRDEAALAVAHKVFRSLYENASKSTFVTWLLATLVAVRDVCKLVMKELTSWIIYSDEEKKFNLEIVIGLISYALLNLGEYDAHLAKLIDGGRNKTATEFAISLIKTLVTQESNSVSELFNVVDALSKLAIRPGSPDSLQQLVEVARSTLNSSTNYAASKDEKVIQSRDKKVVSGQPSMNNEEDNADGIAFANAADFQDKVAVLFSEWCQICDHPTTGDSVYSHHIVQLQQNGLLKGDDLTDHFFFSLTELAIAHAIVSEQAIAPSGLSPQSSQQHQISYFSIDSYSKLVTSVVKSVDLGQNKGSLLHKIFSVTARIIQKDAEEKNLSFNPRPYFRLFINWLSELTSSDFHHDGANFQVLSTFANALHILQPLRVPAWSFAWLELVSHRCFMPKLLMCNLQKGWPFFQRLLVDLFKFMEPYLRNAELGQPILLLYKGTLRVLLVLLHDFPEFLCDYHFSFCDVIPPSCIQMRNVILSAFPRNMRLPDPSTPNLKIDLLAEISIVPRIMTDVDGALKAKQMKTQIDEYLKRPEGSLFLTDLKQKLLLTQNEANIAGTRYNVPLVNSLVLYVGMQAVQQLQQTKVNASAPAQINQSQMDIFQIETATEMFRNLVMTMDTEGRYLILNAIANQLRYPNSHTHYFSFIILYLFAEATQEIVQEQITRVFLERLIVNRPHPWGLLITFIELIKNPRYSFWTRSFTHCAPEIEKLFESVARSCGGKGTDDGMGLADGGH</sequence>
<evidence type="ECO:0000256" key="2">
    <source>
        <dbReference type="ARBA" id="ARBA00022491"/>
    </source>
</evidence>
<dbReference type="InterPro" id="IPR007196">
    <property type="entry name" value="CCR4-Not_Not1_C"/>
</dbReference>
<dbReference type="GO" id="GO:0060090">
    <property type="term" value="F:molecular adaptor activity"/>
    <property type="evidence" value="ECO:0007669"/>
    <property type="project" value="TreeGrafter"/>
</dbReference>
<dbReference type="InterPro" id="IPR040398">
    <property type="entry name" value="Not1"/>
</dbReference>
<dbReference type="GO" id="GO:0000932">
    <property type="term" value="C:P-body"/>
    <property type="evidence" value="ECO:0007669"/>
    <property type="project" value="TreeGrafter"/>
</dbReference>
<dbReference type="EMBL" id="CAJGYO010000002">
    <property type="protein sequence ID" value="CAD6212032.1"/>
    <property type="molecule type" value="Genomic_DNA"/>
</dbReference>
<evidence type="ECO:0000259" key="11">
    <source>
        <dbReference type="Pfam" id="PF16418"/>
    </source>
</evidence>
<dbReference type="FunFam" id="1.25.40.840:FF:000003">
    <property type="entry name" value="Transcription regulator"/>
    <property type="match status" value="1"/>
</dbReference>
<dbReference type="InterPro" id="IPR032194">
    <property type="entry name" value="CNOT1_HEAT"/>
</dbReference>